<sequence>MPDQLTDIAISSWVCNPEPNLNSQQKVTADVRLGLFKISCSSSVAFGLNSLIYGQANSWLPGVTECCMLLPLGATSDPAHSCPLQLWKKVLYEDLTSGRAGLGGFSTMEFTLTTGDPCNANYCLTSGDVTQVIYRTHSPFRFKNPVATIEKIVLPQNHEDVVDMQDEFSLSARIEFNVWRPHKSRVALGYGVPRSTDEIFRPGGWGWYGVDYICTGPSDGREYKWRVYRKKVTLFLNSTPKILVAKFHRRHRRPPRQASFEILEEGVHMVDFIVICVYGIVEEGKGASIALKHPDRLQEISWLIILTCMTVRLPVEGARMEVVSLSEFASFNSRIDARSASRCASHQSLR</sequence>
<evidence type="ECO:0000313" key="2">
    <source>
        <dbReference type="EMBL" id="KAF6758367.1"/>
    </source>
</evidence>
<accession>A0A8H6I5P7</accession>
<dbReference type="InterPro" id="IPR046528">
    <property type="entry name" value="DUF6593"/>
</dbReference>
<evidence type="ECO:0000313" key="3">
    <source>
        <dbReference type="Proteomes" id="UP000521943"/>
    </source>
</evidence>
<dbReference type="EMBL" id="JACGCI010000019">
    <property type="protein sequence ID" value="KAF6758367.1"/>
    <property type="molecule type" value="Genomic_DNA"/>
</dbReference>
<dbReference type="Proteomes" id="UP000521943">
    <property type="component" value="Unassembled WGS sequence"/>
</dbReference>
<name>A0A8H6I5P7_9AGAR</name>
<feature type="domain" description="DUF6593" evidence="1">
    <location>
        <begin position="116"/>
        <end position="275"/>
    </location>
</feature>
<keyword evidence="3" id="KW-1185">Reference proteome</keyword>
<dbReference type="OrthoDB" id="3360976at2759"/>
<comment type="caution">
    <text evidence="2">The sequence shown here is derived from an EMBL/GenBank/DDBJ whole genome shotgun (WGS) entry which is preliminary data.</text>
</comment>
<protein>
    <recommendedName>
        <fullName evidence="1">DUF6593 domain-containing protein</fullName>
    </recommendedName>
</protein>
<dbReference type="AlphaFoldDB" id="A0A8H6I5P7"/>
<organism evidence="2 3">
    <name type="scientific">Ephemerocybe angulata</name>
    <dbReference type="NCBI Taxonomy" id="980116"/>
    <lineage>
        <taxon>Eukaryota</taxon>
        <taxon>Fungi</taxon>
        <taxon>Dikarya</taxon>
        <taxon>Basidiomycota</taxon>
        <taxon>Agaricomycotina</taxon>
        <taxon>Agaricomycetes</taxon>
        <taxon>Agaricomycetidae</taxon>
        <taxon>Agaricales</taxon>
        <taxon>Agaricineae</taxon>
        <taxon>Psathyrellaceae</taxon>
        <taxon>Ephemerocybe</taxon>
    </lineage>
</organism>
<gene>
    <name evidence="2" type="ORF">DFP72DRAFT_845280</name>
</gene>
<reference evidence="2 3" key="1">
    <citation type="submission" date="2020-07" db="EMBL/GenBank/DDBJ databases">
        <title>Comparative genomics of pyrophilous fungi reveals a link between fire events and developmental genes.</title>
        <authorList>
            <consortium name="DOE Joint Genome Institute"/>
            <person name="Steindorff A.S."/>
            <person name="Carver A."/>
            <person name="Calhoun S."/>
            <person name="Stillman K."/>
            <person name="Liu H."/>
            <person name="Lipzen A."/>
            <person name="Pangilinan J."/>
            <person name="Labutti K."/>
            <person name="Bruns T.D."/>
            <person name="Grigoriev I.V."/>
        </authorList>
    </citation>
    <scope>NUCLEOTIDE SEQUENCE [LARGE SCALE GENOMIC DNA]</scope>
    <source>
        <strain evidence="2 3">CBS 144469</strain>
    </source>
</reference>
<dbReference type="Pfam" id="PF20236">
    <property type="entry name" value="DUF6593"/>
    <property type="match status" value="1"/>
</dbReference>
<evidence type="ECO:0000259" key="1">
    <source>
        <dbReference type="Pfam" id="PF20236"/>
    </source>
</evidence>
<proteinExistence type="predicted"/>